<dbReference type="SMART" id="SM01099">
    <property type="entry name" value="CPW_WPC"/>
    <property type="match status" value="5"/>
</dbReference>
<evidence type="ECO:0000256" key="1">
    <source>
        <dbReference type="SAM" id="SignalP"/>
    </source>
</evidence>
<dbReference type="AlphaFoldDB" id="A0A1C3L0P1"/>
<feature type="domain" description="CPW-WPC" evidence="2">
    <location>
        <begin position="82"/>
        <end position="145"/>
    </location>
</feature>
<dbReference type="InterPro" id="IPR006387">
    <property type="entry name" value="CPW_WPC_dom"/>
</dbReference>
<organism evidence="3 4">
    <name type="scientific">Plasmodium malariae</name>
    <dbReference type="NCBI Taxonomy" id="5858"/>
    <lineage>
        <taxon>Eukaryota</taxon>
        <taxon>Sar</taxon>
        <taxon>Alveolata</taxon>
        <taxon>Apicomplexa</taxon>
        <taxon>Aconoidasida</taxon>
        <taxon>Haemosporida</taxon>
        <taxon>Plasmodiidae</taxon>
        <taxon>Plasmodium</taxon>
        <taxon>Plasmodium (Plasmodium)</taxon>
    </lineage>
</organism>
<sequence>MNWLVLVIVAVLAVAAGNPFCTCTVQEKNGKTESALSSSAILKNVVKHAPRISESEINESEIKIVKNAHEDENKMLEKIGKCVKDYTLPCPEYWEKKILNNGESVCTANAEYDGFCEINQSFDNFTENDKMNYESSCNVEWGCKNLLTTYSCDSGKRDYNEICPVGFIVQNDNSCKADITVYRGMCNSNNSINFTHLTNSEKENWSAACEAYWPCYKECAPDEYLSNCPKGWTEINLYECVPNEKYKGPCKGNKKFTYFTKSMKIKFEEKCKTRFVCKKKICEKNYEQQECPLHWIKEYGYCLAPNLFTNCNRKKLSIENLTVKKKKEFEKECSVEWPCKEKKKKENFCEMNWNFECPYNWIKEKINLQNDEEKKYICKADPSLIYKGSCNNIYLAINSDESTKREIASNCDSPWPCIYEHTNSYPDAQLNRISKTKKGDGNLNEGPITDQGDIYKKDVYHVVEEEENDSTVNDIMK</sequence>
<proteinExistence type="predicted"/>
<evidence type="ECO:0000259" key="2">
    <source>
        <dbReference type="SMART" id="SM01099"/>
    </source>
</evidence>
<feature type="domain" description="CPW-WPC" evidence="2">
    <location>
        <begin position="219"/>
        <end position="279"/>
    </location>
</feature>
<feature type="signal peptide" evidence="1">
    <location>
        <begin position="1"/>
        <end position="17"/>
    </location>
</feature>
<gene>
    <name evidence="3" type="primary">PmlGA01_120026400</name>
    <name evidence="3" type="ORF">PMLGA01_120026400</name>
</gene>
<dbReference type="EMBL" id="LT594500">
    <property type="protein sequence ID" value="SBT80100.1"/>
    <property type="molecule type" value="Genomic_DNA"/>
</dbReference>
<dbReference type="VEuPathDB" id="PlasmoDB:PmUG01_12033200"/>
<name>A0A1C3L0P1_PLAMA</name>
<feature type="domain" description="CPW-WPC" evidence="2">
    <location>
        <begin position="282"/>
        <end position="341"/>
    </location>
</feature>
<accession>A0A1C3L0P1</accession>
<feature type="chain" id="PRO_5008678253" evidence="1">
    <location>
        <begin position="18"/>
        <end position="477"/>
    </location>
</feature>
<keyword evidence="1" id="KW-0732">Signal</keyword>
<evidence type="ECO:0000313" key="4">
    <source>
        <dbReference type="Proteomes" id="UP000219799"/>
    </source>
</evidence>
<dbReference type="NCBIfam" id="TIGR01492">
    <property type="entry name" value="CPW_WPC"/>
    <property type="match status" value="4"/>
</dbReference>
<dbReference type="Pfam" id="PF09717">
    <property type="entry name" value="CPW_WPC"/>
    <property type="match status" value="5"/>
</dbReference>
<dbReference type="Proteomes" id="UP000219799">
    <property type="component" value="Chromosome 12"/>
</dbReference>
<feature type="domain" description="CPW-WPC" evidence="2">
    <location>
        <begin position="152"/>
        <end position="217"/>
    </location>
</feature>
<protein>
    <submittedName>
        <fullName evidence="3">CPW-WPC family protein, putative</fullName>
    </submittedName>
</protein>
<evidence type="ECO:0000313" key="3">
    <source>
        <dbReference type="EMBL" id="SBT80100.1"/>
    </source>
</evidence>
<feature type="domain" description="CPW-WPC" evidence="2">
    <location>
        <begin position="349"/>
        <end position="419"/>
    </location>
</feature>
<reference evidence="3 4" key="1">
    <citation type="submission" date="2016-06" db="EMBL/GenBank/DDBJ databases">
        <authorList>
            <consortium name="Pathogen Informatics"/>
        </authorList>
    </citation>
    <scope>NUCLEOTIDE SEQUENCE [LARGE SCALE GENOMIC DNA]</scope>
    <source>
        <strain evidence="3">PmlGA01</strain>
    </source>
</reference>